<dbReference type="EMBL" id="JADEWB010000010">
    <property type="protein sequence ID" value="MBE9235129.1"/>
    <property type="molecule type" value="Genomic_DNA"/>
</dbReference>
<evidence type="ECO:0000256" key="1">
    <source>
        <dbReference type="SAM" id="MobiDB-lite"/>
    </source>
</evidence>
<accession>A0ABR9V9I1</accession>
<organism evidence="2 3">
    <name type="scientific">Sphaerospermopsis aphanizomenoides LEGE 00250</name>
    <dbReference type="NCBI Taxonomy" id="2777972"/>
    <lineage>
        <taxon>Bacteria</taxon>
        <taxon>Bacillati</taxon>
        <taxon>Cyanobacteriota</taxon>
        <taxon>Cyanophyceae</taxon>
        <taxon>Nostocales</taxon>
        <taxon>Aphanizomenonaceae</taxon>
        <taxon>Sphaerospermopsis</taxon>
        <taxon>Sphaerospermopsis aphanizomenoides</taxon>
    </lineage>
</organism>
<reference evidence="2 3" key="1">
    <citation type="submission" date="2020-10" db="EMBL/GenBank/DDBJ databases">
        <authorList>
            <person name="Castelo-Branco R."/>
            <person name="Eusebio N."/>
            <person name="Adriana R."/>
            <person name="Vieira A."/>
            <person name="Brugerolle De Fraissinette N."/>
            <person name="Rezende De Castro R."/>
            <person name="Schneider M.P."/>
            <person name="Vasconcelos V."/>
            <person name="Leao P.N."/>
        </authorList>
    </citation>
    <scope>NUCLEOTIDE SEQUENCE [LARGE SCALE GENOMIC DNA]</scope>
    <source>
        <strain evidence="2 3">LEGE 00250</strain>
    </source>
</reference>
<evidence type="ECO:0000313" key="2">
    <source>
        <dbReference type="EMBL" id="MBE9235129.1"/>
    </source>
</evidence>
<evidence type="ECO:0000313" key="3">
    <source>
        <dbReference type="Proteomes" id="UP000606776"/>
    </source>
</evidence>
<keyword evidence="3" id="KW-1185">Reference proteome</keyword>
<sequence length="47" mass="5269">MRECRRGRGAGSRGQGKLFVFSQSPVTNHQSPVTNHQSPVPNHQKIR</sequence>
<feature type="compositionally biased region" description="Polar residues" evidence="1">
    <location>
        <begin position="21"/>
        <end position="41"/>
    </location>
</feature>
<gene>
    <name evidence="2" type="ORF">IQ227_03500</name>
</gene>
<proteinExistence type="predicted"/>
<feature type="region of interest" description="Disordered" evidence="1">
    <location>
        <begin position="1"/>
        <end position="47"/>
    </location>
</feature>
<protein>
    <submittedName>
        <fullName evidence="2">Uncharacterized protein</fullName>
    </submittedName>
</protein>
<comment type="caution">
    <text evidence="2">The sequence shown here is derived from an EMBL/GenBank/DDBJ whole genome shotgun (WGS) entry which is preliminary data.</text>
</comment>
<dbReference type="RefSeq" id="WP_193941818.1">
    <property type="nucleotide sequence ID" value="NZ_JADEWB010000010.1"/>
</dbReference>
<dbReference type="Proteomes" id="UP000606776">
    <property type="component" value="Unassembled WGS sequence"/>
</dbReference>
<name>A0ABR9V9I1_9CYAN</name>